<dbReference type="EMBL" id="UOEO01000157">
    <property type="protein sequence ID" value="VAW21106.1"/>
    <property type="molecule type" value="Genomic_DNA"/>
</dbReference>
<evidence type="ECO:0000313" key="1">
    <source>
        <dbReference type="EMBL" id="VAW21106.1"/>
    </source>
</evidence>
<sequence length="27" mass="2883">MTKATLAAFAERLSSAEWPGSGQIKMT</sequence>
<organism evidence="1">
    <name type="scientific">hydrothermal vent metagenome</name>
    <dbReference type="NCBI Taxonomy" id="652676"/>
    <lineage>
        <taxon>unclassified sequences</taxon>
        <taxon>metagenomes</taxon>
        <taxon>ecological metagenomes</taxon>
    </lineage>
</organism>
<feature type="non-terminal residue" evidence="1">
    <location>
        <position position="27"/>
    </location>
</feature>
<accession>A0A3B0UNB0</accession>
<protein>
    <submittedName>
        <fullName evidence="1">Uncharacterized protein</fullName>
    </submittedName>
</protein>
<dbReference type="AlphaFoldDB" id="A0A3B0UNB0"/>
<name>A0A3B0UNB0_9ZZZZ</name>
<proteinExistence type="predicted"/>
<reference evidence="1" key="1">
    <citation type="submission" date="2018-06" db="EMBL/GenBank/DDBJ databases">
        <authorList>
            <person name="Zhirakovskaya E."/>
        </authorList>
    </citation>
    <scope>NUCLEOTIDE SEQUENCE</scope>
</reference>
<gene>
    <name evidence="1" type="ORF">MNBD_ALPHA12-1426</name>
</gene>